<accession>A0A9P0NTV1</accession>
<dbReference type="EMBL" id="OU899037">
    <property type="protein sequence ID" value="CAH1738221.1"/>
    <property type="molecule type" value="Genomic_DNA"/>
</dbReference>
<name>A0A9P0NTV1_APHGO</name>
<protein>
    <submittedName>
        <fullName evidence="1">Uncharacterized protein</fullName>
    </submittedName>
</protein>
<keyword evidence="2" id="KW-1185">Reference proteome</keyword>
<organism evidence="1 2">
    <name type="scientific">Aphis gossypii</name>
    <name type="common">Cotton aphid</name>
    <dbReference type="NCBI Taxonomy" id="80765"/>
    <lineage>
        <taxon>Eukaryota</taxon>
        <taxon>Metazoa</taxon>
        <taxon>Ecdysozoa</taxon>
        <taxon>Arthropoda</taxon>
        <taxon>Hexapoda</taxon>
        <taxon>Insecta</taxon>
        <taxon>Pterygota</taxon>
        <taxon>Neoptera</taxon>
        <taxon>Paraneoptera</taxon>
        <taxon>Hemiptera</taxon>
        <taxon>Sternorrhyncha</taxon>
        <taxon>Aphidomorpha</taxon>
        <taxon>Aphidoidea</taxon>
        <taxon>Aphididae</taxon>
        <taxon>Aphidini</taxon>
        <taxon>Aphis</taxon>
        <taxon>Aphis</taxon>
    </lineage>
</organism>
<dbReference type="AlphaFoldDB" id="A0A9P0NTV1"/>
<evidence type="ECO:0000313" key="2">
    <source>
        <dbReference type="Proteomes" id="UP001154329"/>
    </source>
</evidence>
<gene>
    <name evidence="1" type="ORF">APHIGO_LOCUS11611</name>
</gene>
<dbReference type="Proteomes" id="UP001154329">
    <property type="component" value="Chromosome 4"/>
</dbReference>
<reference evidence="1" key="1">
    <citation type="submission" date="2022-02" db="EMBL/GenBank/DDBJ databases">
        <authorList>
            <person name="King R."/>
        </authorList>
    </citation>
    <scope>NUCLEOTIDE SEQUENCE</scope>
</reference>
<sequence>MSFKRRVLMEMESALTMFIGECENSSLKAFNSCKKKTVKFINHLMGCITRESVRVSVHCTMYIYIYCTPSETVFTTYMQFVHLKIYWKVHNIIIYNDRLYSYFNLESLNHKYNHKPDA</sequence>
<evidence type="ECO:0000313" key="1">
    <source>
        <dbReference type="EMBL" id="CAH1738221.1"/>
    </source>
</evidence>
<reference evidence="1" key="2">
    <citation type="submission" date="2022-10" db="EMBL/GenBank/DDBJ databases">
        <authorList>
            <consortium name="ENA_rothamsted_submissions"/>
            <consortium name="culmorum"/>
            <person name="King R."/>
        </authorList>
    </citation>
    <scope>NUCLEOTIDE SEQUENCE</scope>
</reference>
<proteinExistence type="predicted"/>